<feature type="transmembrane region" description="Helical" evidence="9">
    <location>
        <begin position="309"/>
        <end position="325"/>
    </location>
</feature>
<dbReference type="OrthoDB" id="9780487at2"/>
<evidence type="ECO:0000256" key="7">
    <source>
        <dbReference type="ARBA" id="ARBA00022840"/>
    </source>
</evidence>
<keyword evidence="4" id="KW-0808">Transferase</keyword>
<dbReference type="Pfam" id="PF02518">
    <property type="entry name" value="HATPase_c"/>
    <property type="match status" value="1"/>
</dbReference>
<feature type="domain" description="Histidine kinase" evidence="10">
    <location>
        <begin position="399"/>
        <end position="609"/>
    </location>
</feature>
<evidence type="ECO:0000256" key="8">
    <source>
        <dbReference type="ARBA" id="ARBA00023012"/>
    </source>
</evidence>
<dbReference type="PANTHER" id="PTHR43065:SF10">
    <property type="entry name" value="PEROXIDE STRESS-ACTIVATED HISTIDINE KINASE MAK3"/>
    <property type="match status" value="1"/>
</dbReference>
<evidence type="ECO:0000256" key="9">
    <source>
        <dbReference type="SAM" id="Phobius"/>
    </source>
</evidence>
<dbReference type="InterPro" id="IPR003594">
    <property type="entry name" value="HATPase_dom"/>
</dbReference>
<dbReference type="Pfam" id="PF07696">
    <property type="entry name" value="7TMR-DISMED2"/>
    <property type="match status" value="1"/>
</dbReference>
<protein>
    <recommendedName>
        <fullName evidence="2">histidine kinase</fullName>
        <ecNumber evidence="2">2.7.13.3</ecNumber>
    </recommendedName>
</protein>
<dbReference type="InterPro" id="IPR036097">
    <property type="entry name" value="HisK_dim/P_sf"/>
</dbReference>
<dbReference type="AlphaFoldDB" id="A0A4Q1AHX9"/>
<dbReference type="InterPro" id="IPR036890">
    <property type="entry name" value="HATPase_C_sf"/>
</dbReference>
<feature type="transmembrane region" description="Helical" evidence="9">
    <location>
        <begin position="237"/>
        <end position="254"/>
    </location>
</feature>
<keyword evidence="8" id="KW-0902">Two-component regulatory system</keyword>
<proteinExistence type="predicted"/>
<dbReference type="Gene3D" id="1.10.287.130">
    <property type="match status" value="1"/>
</dbReference>
<dbReference type="GO" id="GO:0000155">
    <property type="term" value="F:phosphorelay sensor kinase activity"/>
    <property type="evidence" value="ECO:0007669"/>
    <property type="project" value="InterPro"/>
</dbReference>
<keyword evidence="3" id="KW-0597">Phosphoprotein</keyword>
<evidence type="ECO:0000256" key="3">
    <source>
        <dbReference type="ARBA" id="ARBA00022553"/>
    </source>
</evidence>
<dbReference type="RefSeq" id="WP_129087984.1">
    <property type="nucleotide sequence ID" value="NZ_CP053836.1"/>
</dbReference>
<comment type="caution">
    <text evidence="11">The sequence shown here is derived from an EMBL/GenBank/DDBJ whole genome shotgun (WGS) entry which is preliminary data.</text>
</comment>
<dbReference type="InterPro" id="IPR011623">
    <property type="entry name" value="7TMR_DISM_rcpt_extracell_dom1"/>
</dbReference>
<dbReference type="PANTHER" id="PTHR43065">
    <property type="entry name" value="SENSOR HISTIDINE KINASE"/>
    <property type="match status" value="1"/>
</dbReference>
<dbReference type="SUPFAM" id="SSF55874">
    <property type="entry name" value="ATPase domain of HSP90 chaperone/DNA topoisomerase II/histidine kinase"/>
    <property type="match status" value="1"/>
</dbReference>
<dbReference type="GO" id="GO:0005524">
    <property type="term" value="F:ATP binding"/>
    <property type="evidence" value="ECO:0007669"/>
    <property type="project" value="UniProtKB-KW"/>
</dbReference>
<evidence type="ECO:0000313" key="12">
    <source>
        <dbReference type="Proteomes" id="UP000289758"/>
    </source>
</evidence>
<dbReference type="EMBL" id="PDKK01000012">
    <property type="protein sequence ID" value="RXK03491.1"/>
    <property type="molecule type" value="Genomic_DNA"/>
</dbReference>
<comment type="catalytic activity">
    <reaction evidence="1">
        <text>ATP + protein L-histidine = ADP + protein N-phospho-L-histidine.</text>
        <dbReference type="EC" id="2.7.13.3"/>
    </reaction>
</comment>
<dbReference type="Gene3D" id="3.30.565.10">
    <property type="entry name" value="Histidine kinase-like ATPase, C-terminal domain"/>
    <property type="match status" value="1"/>
</dbReference>
<keyword evidence="12" id="KW-1185">Reference proteome</keyword>
<dbReference type="Pfam" id="PF07695">
    <property type="entry name" value="7TMR-DISM_7TM"/>
    <property type="match status" value="1"/>
</dbReference>
<evidence type="ECO:0000256" key="1">
    <source>
        <dbReference type="ARBA" id="ARBA00000085"/>
    </source>
</evidence>
<dbReference type="InterPro" id="IPR004358">
    <property type="entry name" value="Sig_transdc_His_kin-like_C"/>
</dbReference>
<dbReference type="PROSITE" id="PS50109">
    <property type="entry name" value="HIS_KIN"/>
    <property type="match status" value="1"/>
</dbReference>
<feature type="transmembrane region" description="Helical" evidence="9">
    <location>
        <begin position="169"/>
        <end position="191"/>
    </location>
</feature>
<evidence type="ECO:0000256" key="4">
    <source>
        <dbReference type="ARBA" id="ARBA00022679"/>
    </source>
</evidence>
<dbReference type="PRINTS" id="PR00344">
    <property type="entry name" value="BCTRLSENSOR"/>
</dbReference>
<dbReference type="SMART" id="SM00387">
    <property type="entry name" value="HATPase_c"/>
    <property type="match status" value="1"/>
</dbReference>
<evidence type="ECO:0000256" key="6">
    <source>
        <dbReference type="ARBA" id="ARBA00022777"/>
    </source>
</evidence>
<gene>
    <name evidence="11" type="ORF">CRV07_12485</name>
</gene>
<feature type="transmembrane region" description="Helical" evidence="9">
    <location>
        <begin position="283"/>
        <end position="302"/>
    </location>
</feature>
<dbReference type="SUPFAM" id="SSF47384">
    <property type="entry name" value="Homodimeric domain of signal transducing histidine kinase"/>
    <property type="match status" value="1"/>
</dbReference>
<keyword evidence="5" id="KW-0547">Nucleotide-binding</keyword>
<feature type="transmembrane region" description="Helical" evidence="9">
    <location>
        <begin position="198"/>
        <end position="217"/>
    </location>
</feature>
<name>A0A4Q1AHX9_9BACT</name>
<organism evidence="11 12">
    <name type="scientific">Halarcobacter ebronensis</name>
    <dbReference type="NCBI Taxonomy" id="1462615"/>
    <lineage>
        <taxon>Bacteria</taxon>
        <taxon>Pseudomonadati</taxon>
        <taxon>Campylobacterota</taxon>
        <taxon>Epsilonproteobacteria</taxon>
        <taxon>Campylobacterales</taxon>
        <taxon>Arcobacteraceae</taxon>
        <taxon>Halarcobacter</taxon>
    </lineage>
</organism>
<accession>A0A4Q1AHX9</accession>
<dbReference type="EC" id="2.7.13.3" evidence="2"/>
<evidence type="ECO:0000256" key="5">
    <source>
        <dbReference type="ARBA" id="ARBA00022741"/>
    </source>
</evidence>
<keyword evidence="6" id="KW-0418">Kinase</keyword>
<reference evidence="11 12" key="1">
    <citation type="submission" date="2017-10" db="EMBL/GenBank/DDBJ databases">
        <title>Genomics of the genus Arcobacter.</title>
        <authorList>
            <person name="Perez-Cataluna A."/>
            <person name="Figueras M.J."/>
        </authorList>
    </citation>
    <scope>NUCLEOTIDE SEQUENCE [LARGE SCALE GENOMIC DNA]</scope>
    <source>
        <strain evidence="11 12">CECT 8441</strain>
    </source>
</reference>
<sequence length="609" mass="70845">MKKSIFLILIFINTLFGIDITIPKISIFKEIDMSKEINSITQAINMPNSFKTEKAFTRVLRRNESNDNLWLRIQLVNDSDSPINKIWLTRWERSHFELYLVDENKKILSKDIIDSNDFLKQSSIITIPQKSKRTLYIQVKAKKGLDQFNYMYFVDAHLAKQFLLDTEKLYHHGLFFGILLSMTLYSIFTFFIIKEKAYLYLGLYQAWVVIATSDAWQYFYKLLENVPTIAHILLNDLYAYSMMVFSIIFTKAFLNTKEKMPKIDAFLNLSIILSLPLDLMRGPVYYGAFGEIILIVIGFYAAYKGNIASLIYAFGFLGFVSYYALVNLSRLLGWDFYLEFTNAKQIFTCIEGFIFSLAIYLKLKEIMKEKILAQEVSFKYEKMILEQSRFAAMGEMIAAVAHQWRQPLNHLNLIFNNILLADKSNKLTSKYLEKKSLEAEGQLQFMSTTIDDFTNFFAIKQKKETFTLKEACQYSINLLDSRIKKERVEVTVRTVYDMQYTNYKNELIQTLTIILNNSLDAFLSVNESKKRVTITILKNKLSIEDNAGGIKEDILLKIFDPYFSTKNKKFGTGLGLYMAKKIVQDLIRGSIYVENTTKGCKFIILFHNE</sequence>
<keyword evidence="9" id="KW-1133">Transmembrane helix</keyword>
<dbReference type="InterPro" id="IPR011622">
    <property type="entry name" value="7TMR_DISM_rcpt_extracell_dom2"/>
</dbReference>
<dbReference type="Proteomes" id="UP000289758">
    <property type="component" value="Unassembled WGS sequence"/>
</dbReference>
<evidence type="ECO:0000256" key="2">
    <source>
        <dbReference type="ARBA" id="ARBA00012438"/>
    </source>
</evidence>
<dbReference type="InterPro" id="IPR005467">
    <property type="entry name" value="His_kinase_dom"/>
</dbReference>
<evidence type="ECO:0000259" key="10">
    <source>
        <dbReference type="PROSITE" id="PS50109"/>
    </source>
</evidence>
<evidence type="ECO:0000313" key="11">
    <source>
        <dbReference type="EMBL" id="RXK03491.1"/>
    </source>
</evidence>
<keyword evidence="7" id="KW-0067">ATP-binding</keyword>
<keyword evidence="9" id="KW-0472">Membrane</keyword>
<keyword evidence="9" id="KW-0812">Transmembrane</keyword>